<comment type="caution">
    <text evidence="1">The sequence shown here is derived from an EMBL/GenBank/DDBJ whole genome shotgun (WGS) entry which is preliminary data.</text>
</comment>
<reference evidence="1 2" key="1">
    <citation type="submission" date="2018-08" db="EMBL/GenBank/DDBJ databases">
        <title>A genome reference for cultivated species of the human gut microbiota.</title>
        <authorList>
            <person name="Zou Y."/>
            <person name="Xue W."/>
            <person name="Luo G."/>
        </authorList>
    </citation>
    <scope>NUCLEOTIDE SEQUENCE [LARGE SCALE GENOMIC DNA]</scope>
    <source>
        <strain evidence="1 2">OM06-4</strain>
    </source>
</reference>
<name>A0A3E3E3F5_9FIRM</name>
<evidence type="ECO:0000313" key="2">
    <source>
        <dbReference type="Proteomes" id="UP000261032"/>
    </source>
</evidence>
<protein>
    <submittedName>
        <fullName evidence="1">Uncharacterized protein</fullName>
    </submittedName>
</protein>
<accession>A0A3E3E3F5</accession>
<proteinExistence type="predicted"/>
<dbReference type="EMBL" id="QUSL01000088">
    <property type="protein sequence ID" value="RGD75983.1"/>
    <property type="molecule type" value="Genomic_DNA"/>
</dbReference>
<dbReference type="RefSeq" id="WP_117582760.1">
    <property type="nucleotide sequence ID" value="NZ_QUSL01000088.1"/>
</dbReference>
<organism evidence="1 2">
    <name type="scientific">Thomasclavelia ramosa</name>
    <dbReference type="NCBI Taxonomy" id="1547"/>
    <lineage>
        <taxon>Bacteria</taxon>
        <taxon>Bacillati</taxon>
        <taxon>Bacillota</taxon>
        <taxon>Erysipelotrichia</taxon>
        <taxon>Erysipelotrichales</taxon>
        <taxon>Coprobacillaceae</taxon>
        <taxon>Thomasclavelia</taxon>
    </lineage>
</organism>
<sequence>MITNFKKYSVFSIIAVLIFVVSFSLVDVKAEDTVEPISDTGNVQIEGTVIPVNVANRGNVVPIPGGYIIKDISIMCKGKEFDTHLPGGIIKRVKNITKQKYGKIELDRHYRIIYDNRVRQVHIYNYKGVIENIRVIRM</sequence>
<gene>
    <name evidence="1" type="ORF">DXB93_19300</name>
</gene>
<dbReference type="AlphaFoldDB" id="A0A3E3E3F5"/>
<evidence type="ECO:0000313" key="1">
    <source>
        <dbReference type="EMBL" id="RGD75983.1"/>
    </source>
</evidence>
<dbReference type="Proteomes" id="UP000261032">
    <property type="component" value="Unassembled WGS sequence"/>
</dbReference>